<gene>
    <name evidence="5" type="ORF">CHH57_12580</name>
</gene>
<dbReference type="Pfam" id="PF00440">
    <property type="entry name" value="TetR_N"/>
    <property type="match status" value="1"/>
</dbReference>
<dbReference type="PROSITE" id="PS50977">
    <property type="entry name" value="HTH_TETR_2"/>
    <property type="match status" value="1"/>
</dbReference>
<dbReference type="EMBL" id="NPBQ01000076">
    <property type="protein sequence ID" value="PAD82904.1"/>
    <property type="molecule type" value="Genomic_DNA"/>
</dbReference>
<reference evidence="5 6" key="1">
    <citation type="submission" date="2017-07" db="EMBL/GenBank/DDBJ databases">
        <title>Isolation and whole genome analysis of endospore-forming bacteria from heroin.</title>
        <authorList>
            <person name="Kalinowski J."/>
            <person name="Ahrens B."/>
            <person name="Al-Dilaimi A."/>
            <person name="Winkler A."/>
            <person name="Wibberg D."/>
            <person name="Schleenbecker U."/>
            <person name="Ruckert C."/>
            <person name="Wolfel R."/>
            <person name="Grass G."/>
        </authorList>
    </citation>
    <scope>NUCLEOTIDE SEQUENCE [LARGE SCALE GENOMIC DNA]</scope>
    <source>
        <strain evidence="5 6">7521-2</strain>
    </source>
</reference>
<dbReference type="Gene3D" id="1.10.357.10">
    <property type="entry name" value="Tetracycline Repressor, domain 2"/>
    <property type="match status" value="1"/>
</dbReference>
<dbReference type="InterPro" id="IPR001647">
    <property type="entry name" value="HTH_TetR"/>
</dbReference>
<evidence type="ECO:0000313" key="6">
    <source>
        <dbReference type="Proteomes" id="UP000216961"/>
    </source>
</evidence>
<dbReference type="SUPFAM" id="SSF46689">
    <property type="entry name" value="Homeodomain-like"/>
    <property type="match status" value="1"/>
</dbReference>
<dbReference type="InterPro" id="IPR050624">
    <property type="entry name" value="HTH-type_Tx_Regulator"/>
</dbReference>
<organism evidence="5 6">
    <name type="scientific">Niallia circulans</name>
    <name type="common">Bacillus circulans</name>
    <dbReference type="NCBI Taxonomy" id="1397"/>
    <lineage>
        <taxon>Bacteria</taxon>
        <taxon>Bacillati</taxon>
        <taxon>Bacillota</taxon>
        <taxon>Bacilli</taxon>
        <taxon>Bacillales</taxon>
        <taxon>Bacillaceae</taxon>
        <taxon>Niallia</taxon>
    </lineage>
</organism>
<keyword evidence="1" id="KW-0678">Repressor</keyword>
<proteinExistence type="predicted"/>
<evidence type="ECO:0000259" key="4">
    <source>
        <dbReference type="PROSITE" id="PS50977"/>
    </source>
</evidence>
<dbReference type="PROSITE" id="PS01081">
    <property type="entry name" value="HTH_TETR_1"/>
    <property type="match status" value="1"/>
</dbReference>
<dbReference type="InterPro" id="IPR009057">
    <property type="entry name" value="Homeodomain-like_sf"/>
</dbReference>
<dbReference type="GO" id="GO:0003677">
    <property type="term" value="F:DNA binding"/>
    <property type="evidence" value="ECO:0007669"/>
    <property type="project" value="UniProtKB-UniRule"/>
</dbReference>
<evidence type="ECO:0000256" key="1">
    <source>
        <dbReference type="ARBA" id="ARBA00022491"/>
    </source>
</evidence>
<dbReference type="PANTHER" id="PTHR43479">
    <property type="entry name" value="ACREF/ENVCD OPERON REPRESSOR-RELATED"/>
    <property type="match status" value="1"/>
</dbReference>
<dbReference type="InterPro" id="IPR023772">
    <property type="entry name" value="DNA-bd_HTH_TetR-type_CS"/>
</dbReference>
<sequence>MTNKSRCTPIRPGGNYVKEKEKIIIDSAIKFFAQKGFSSTSVQEIASDCGISKGAFYLYFKSKDSLLYTIMQYYYDELITAMEEISQKRIPAREKYMDQLTFMFNHALKHKEFIIMQSKEQAIPLNNSIKDLLVKMQSELQSYNLKGLHSIYGEEKKQYLLDLLMIQDGLIHSFLKLVILEPINVSTRDISIYLLKRLDSIITDMDKNNENPLFSTSFLKYIIKKPKINFMEHGHQDILDAIASIQRKSEHVANKQEIEITLEVLMTEIHADEPRLPIIKGMLSNLNDYKNFEEEQKTIASFYHIQL</sequence>
<dbReference type="PRINTS" id="PR00455">
    <property type="entry name" value="HTHTETR"/>
</dbReference>
<dbReference type="AlphaFoldDB" id="A0AA91TRZ7"/>
<dbReference type="Proteomes" id="UP000216961">
    <property type="component" value="Unassembled WGS sequence"/>
</dbReference>
<accession>A0AA91TRZ7</accession>
<keyword evidence="2 3" id="KW-0238">DNA-binding</keyword>
<dbReference type="PANTHER" id="PTHR43479:SF22">
    <property type="entry name" value="TRANSCRIPTIONAL REGULATOR, TETR FAMILY"/>
    <property type="match status" value="1"/>
</dbReference>
<protein>
    <recommendedName>
        <fullName evidence="4">HTH tetR-type domain-containing protein</fullName>
    </recommendedName>
</protein>
<evidence type="ECO:0000313" key="5">
    <source>
        <dbReference type="EMBL" id="PAD82904.1"/>
    </source>
</evidence>
<feature type="DNA-binding region" description="H-T-H motif" evidence="3">
    <location>
        <begin position="41"/>
        <end position="60"/>
    </location>
</feature>
<comment type="caution">
    <text evidence="5">The sequence shown here is derived from an EMBL/GenBank/DDBJ whole genome shotgun (WGS) entry which is preliminary data.</text>
</comment>
<evidence type="ECO:0000256" key="2">
    <source>
        <dbReference type="ARBA" id="ARBA00023125"/>
    </source>
</evidence>
<feature type="domain" description="HTH tetR-type" evidence="4">
    <location>
        <begin position="18"/>
        <end position="78"/>
    </location>
</feature>
<evidence type="ECO:0000256" key="3">
    <source>
        <dbReference type="PROSITE-ProRule" id="PRU00335"/>
    </source>
</evidence>
<name>A0AA91TRZ7_NIACI</name>